<proteinExistence type="predicted"/>
<dbReference type="PROSITE" id="PS50887">
    <property type="entry name" value="GGDEF"/>
    <property type="match status" value="1"/>
</dbReference>
<keyword evidence="2" id="KW-0812">Transmembrane</keyword>
<dbReference type="Pfam" id="PF00672">
    <property type="entry name" value="HAMP"/>
    <property type="match status" value="1"/>
</dbReference>
<evidence type="ECO:0000259" key="5">
    <source>
        <dbReference type="PROSITE" id="PS50887"/>
    </source>
</evidence>
<dbReference type="Pfam" id="PF16448">
    <property type="entry name" value="LapD_MoxY_N"/>
    <property type="match status" value="1"/>
</dbReference>
<dbReference type="PROSITE" id="PS50885">
    <property type="entry name" value="HAMP"/>
    <property type="match status" value="1"/>
</dbReference>
<evidence type="ECO:0000259" key="3">
    <source>
        <dbReference type="PROSITE" id="PS50883"/>
    </source>
</evidence>
<reference evidence="6 7" key="1">
    <citation type="submission" date="2021-06" db="EMBL/GenBank/DDBJ databases">
        <title>Differences between aerobic and microaerobic xylene degrading microbial communities.</title>
        <authorList>
            <person name="Banerjee S."/>
            <person name="Tancsics A."/>
        </authorList>
    </citation>
    <scope>NUCLEOTIDE SEQUENCE [LARGE SCALE GENOMIC DNA]</scope>
    <source>
        <strain evidence="6 7">MAP12</strain>
    </source>
</reference>
<feature type="domain" description="HAMP" evidence="4">
    <location>
        <begin position="172"/>
        <end position="224"/>
    </location>
</feature>
<sequence>MSLFKQLFIAICVLMLASFTGSMLIGVESSRAQQVAQLRTHAQDTATALGLSLAPHINDDMTMVELMVSSVFDSGYFESIRVLAPDSEEVLVERSGTPVSGEAPQWFARLVDLESARGDATVSDGWQRAARVEVVSHPLFAVGKLWKNALGNLIWQAVVSLLCIVLGGLLLRRRLRPLNYMVEQSQAIARREFLTQSELPTTPEFRRVVLAMNQMVDKLRNLFAEEAARSERLRDEAYRDRLTGLANRRYFDLQLHACLAGEERASSGFLLQLQVNDLLGLNQRLGEQRADQLLKSIAEQLQQLSQDHLLVARHRGGKFLLLGAGLQRAEAEQLAQRIDQALGSLQQTGVCDCLPVAYIGLVAFAAGDEAADLHHALDMALTQAAAQPTRHWAIHELGVAPPAEDPSQYWYALLDRVLSEGRLQLYFQPVVDAREPDRVLHHKVLARLHDERGQVLAAGHFLPWLERFGWTTRLDLAMLEQTLLQLRISDQRLALSLSHQLLHEPQVLAGLYRRLEDNRELTSRLTLELDENHLPAPALLESLTQNLRRLGCGLGLQHFGGRFSMIGNLARLGLSYLKIDGSYIRAIDRESDKRLFIDAMQRAANSIDLPLLAERVETEGEWQVLRDMGIAGVQGHLFGEPGPVLRSGSQATQGGGVTPSA</sequence>
<dbReference type="Proteomes" id="UP000813068">
    <property type="component" value="Unassembled WGS sequence"/>
</dbReference>
<feature type="coiled-coil region" evidence="1">
    <location>
        <begin position="287"/>
        <end position="348"/>
    </location>
</feature>
<dbReference type="PANTHER" id="PTHR33121">
    <property type="entry name" value="CYCLIC DI-GMP PHOSPHODIESTERASE PDEF"/>
    <property type="match status" value="1"/>
</dbReference>
<accession>A0ABS6MX74</accession>
<feature type="domain" description="EAL" evidence="3">
    <location>
        <begin position="407"/>
        <end position="655"/>
    </location>
</feature>
<dbReference type="InterPro" id="IPR000160">
    <property type="entry name" value="GGDEF_dom"/>
</dbReference>
<dbReference type="CDD" id="cd01949">
    <property type="entry name" value="GGDEF"/>
    <property type="match status" value="1"/>
</dbReference>
<dbReference type="CDD" id="cd01948">
    <property type="entry name" value="EAL"/>
    <property type="match status" value="1"/>
</dbReference>
<dbReference type="SMART" id="SM00304">
    <property type="entry name" value="HAMP"/>
    <property type="match status" value="1"/>
</dbReference>
<dbReference type="EMBL" id="JAHRGL010000029">
    <property type="protein sequence ID" value="MBV2133402.1"/>
    <property type="molecule type" value="Genomic_DNA"/>
</dbReference>
<evidence type="ECO:0000313" key="6">
    <source>
        <dbReference type="EMBL" id="MBV2133402.1"/>
    </source>
</evidence>
<evidence type="ECO:0000256" key="1">
    <source>
        <dbReference type="SAM" id="Coils"/>
    </source>
</evidence>
<feature type="domain" description="GGDEF" evidence="5">
    <location>
        <begin position="266"/>
        <end position="397"/>
    </location>
</feature>
<dbReference type="InterPro" id="IPR001633">
    <property type="entry name" value="EAL_dom"/>
</dbReference>
<comment type="caution">
    <text evidence="6">The sequence shown here is derived from an EMBL/GenBank/DDBJ whole genome shotgun (WGS) entry which is preliminary data.</text>
</comment>
<dbReference type="SMART" id="SM00267">
    <property type="entry name" value="GGDEF"/>
    <property type="match status" value="1"/>
</dbReference>
<organism evidence="6 7">
    <name type="scientific">Geopseudomonas aromaticivorans</name>
    <dbReference type="NCBI Taxonomy" id="2849492"/>
    <lineage>
        <taxon>Bacteria</taxon>
        <taxon>Pseudomonadati</taxon>
        <taxon>Pseudomonadota</taxon>
        <taxon>Gammaproteobacteria</taxon>
        <taxon>Pseudomonadales</taxon>
        <taxon>Pseudomonadaceae</taxon>
        <taxon>Geopseudomonas</taxon>
    </lineage>
</organism>
<dbReference type="PANTHER" id="PTHR33121:SF23">
    <property type="entry name" value="CYCLIC DI-GMP PHOSPHODIESTERASE PDEB"/>
    <property type="match status" value="1"/>
</dbReference>
<dbReference type="NCBIfam" id="TIGR00254">
    <property type="entry name" value="GGDEF"/>
    <property type="match status" value="1"/>
</dbReference>
<dbReference type="InterPro" id="IPR032244">
    <property type="entry name" value="LapD_MoxY_N"/>
</dbReference>
<keyword evidence="7" id="KW-1185">Reference proteome</keyword>
<dbReference type="Pfam" id="PF00990">
    <property type="entry name" value="GGDEF"/>
    <property type="match status" value="1"/>
</dbReference>
<evidence type="ECO:0000313" key="7">
    <source>
        <dbReference type="Proteomes" id="UP000813068"/>
    </source>
</evidence>
<keyword evidence="2" id="KW-1133">Transmembrane helix</keyword>
<dbReference type="Pfam" id="PF00563">
    <property type="entry name" value="EAL"/>
    <property type="match status" value="1"/>
</dbReference>
<evidence type="ECO:0000259" key="4">
    <source>
        <dbReference type="PROSITE" id="PS50885"/>
    </source>
</evidence>
<dbReference type="InterPro" id="IPR050706">
    <property type="entry name" value="Cyclic-di-GMP_PDE-like"/>
</dbReference>
<dbReference type="PROSITE" id="PS50883">
    <property type="entry name" value="EAL"/>
    <property type="match status" value="1"/>
</dbReference>
<dbReference type="InterPro" id="IPR003660">
    <property type="entry name" value="HAMP_dom"/>
</dbReference>
<gene>
    <name evidence="6" type="ORF">KRX52_11435</name>
</gene>
<keyword evidence="1" id="KW-0175">Coiled coil</keyword>
<protein>
    <submittedName>
        <fullName evidence="6">EAL domain-containing protein</fullName>
    </submittedName>
</protein>
<feature type="transmembrane region" description="Helical" evidence="2">
    <location>
        <begin position="153"/>
        <end position="171"/>
    </location>
</feature>
<keyword evidence="2" id="KW-0472">Membrane</keyword>
<name>A0ABS6MX74_9GAMM</name>
<dbReference type="RefSeq" id="WP_217681857.1">
    <property type="nucleotide sequence ID" value="NZ_JAHRGL010000029.1"/>
</dbReference>
<evidence type="ECO:0000256" key="2">
    <source>
        <dbReference type="SAM" id="Phobius"/>
    </source>
</evidence>
<dbReference type="SMART" id="SM00052">
    <property type="entry name" value="EAL"/>
    <property type="match status" value="1"/>
</dbReference>